<dbReference type="CDD" id="cd00118">
    <property type="entry name" value="LysM"/>
    <property type="match status" value="1"/>
</dbReference>
<dbReference type="SUPFAM" id="SSF54106">
    <property type="entry name" value="LysM domain"/>
    <property type="match status" value="1"/>
</dbReference>
<evidence type="ECO:0000313" key="6">
    <source>
        <dbReference type="Proteomes" id="UP000030200"/>
    </source>
</evidence>
<sequence length="474" mass="50758">MATPMTATQIVAQLKKWGIKYKEVKSWKTHNRDSASGKSFGPVNGFIWHHTGADVSTANAASYAASTLYNGLSTLPGPLCQFGLAPDGMLYLVGWGRANHAGGGDPKVLQHVIDEDYSGQLKPTKGNSNGVDGNDRFYGVEIMYSGSRKMSSAQYQTALKLSAAILDFHKWSEKSCIAHGEWSNDKWDVGYASGKMMNMADVRADIKATLKAGPKGTVPAPSKPAPTIPKPTADTYTVKKGDTLWSISQALKVTVADLKSWNGLKSDDLSIGQVLKTKKPATTPTKPTTPTVPVPVPVIVPKSRETKDVIVAQSAIALKAWPFISEIEKAKGLPTGMLLAVGSRETNLTNVIGDGGNGFGVWQRDKRYWPVDESYLNDVKKQAEDAATLLAANYKVLKSWDYAVAAYNAGVDGVQKALAALKSADAATTGGDYAADVLGRLAFTKDVAPTTTPTPTLEQRVADLEKRVAALEKK</sequence>
<evidence type="ECO:0000256" key="1">
    <source>
        <dbReference type="ARBA" id="ARBA00022529"/>
    </source>
</evidence>
<dbReference type="SUPFAM" id="SSF55846">
    <property type="entry name" value="N-acetylmuramoyl-L-alanine amidase-like"/>
    <property type="match status" value="1"/>
</dbReference>
<feature type="region of interest" description="Disordered" evidence="3">
    <location>
        <begin position="213"/>
        <end position="233"/>
    </location>
</feature>
<proteinExistence type="predicted"/>
<keyword evidence="2" id="KW-0081">Bacteriolytic enzyme</keyword>
<dbReference type="InterPro" id="IPR002502">
    <property type="entry name" value="Amidase_domain"/>
</dbReference>
<dbReference type="GeneID" id="26796778"/>
<dbReference type="GO" id="GO:0008932">
    <property type="term" value="F:lytic endotransglycosylase activity"/>
    <property type="evidence" value="ECO:0007669"/>
    <property type="project" value="TreeGrafter"/>
</dbReference>
<protein>
    <submittedName>
        <fullName evidence="5">LysM-like peptidoglycan binding protein</fullName>
    </submittedName>
</protein>
<dbReference type="GO" id="GO:0001897">
    <property type="term" value="P:symbiont-mediated cytolysis of host cell"/>
    <property type="evidence" value="ECO:0007669"/>
    <property type="project" value="UniProtKB-ARBA"/>
</dbReference>
<dbReference type="Gene3D" id="3.10.350.10">
    <property type="entry name" value="LysM domain"/>
    <property type="match status" value="1"/>
</dbReference>
<dbReference type="InterPro" id="IPR036505">
    <property type="entry name" value="Amidase/PGRP_sf"/>
</dbReference>
<dbReference type="Gene3D" id="3.40.80.10">
    <property type="entry name" value="Peptidoglycan recognition protein-like"/>
    <property type="match status" value="1"/>
</dbReference>
<gene>
    <name evidence="5" type="primary">49</name>
    <name evidence="5" type="ORF">PBI_JAY2JAY_49</name>
</gene>
<keyword evidence="1" id="KW-0929">Antimicrobial</keyword>
<name>A0A0A0RQG1_9CAUD</name>
<dbReference type="Proteomes" id="UP000030200">
    <property type="component" value="Segment"/>
</dbReference>
<dbReference type="OrthoDB" id="4184at10239"/>
<dbReference type="PROSITE" id="PS51782">
    <property type="entry name" value="LYSM"/>
    <property type="match status" value="1"/>
</dbReference>
<dbReference type="PANTHER" id="PTHR33734">
    <property type="entry name" value="LYSM DOMAIN-CONTAINING GPI-ANCHORED PROTEIN 2"/>
    <property type="match status" value="1"/>
</dbReference>
<dbReference type="GO" id="GO:0008745">
    <property type="term" value="F:N-acetylmuramoyl-L-alanine amidase activity"/>
    <property type="evidence" value="ECO:0007669"/>
    <property type="project" value="InterPro"/>
</dbReference>
<dbReference type="InterPro" id="IPR018392">
    <property type="entry name" value="LysM"/>
</dbReference>
<dbReference type="Gene3D" id="1.10.530.10">
    <property type="match status" value="1"/>
</dbReference>
<dbReference type="Pfam" id="PF01476">
    <property type="entry name" value="LysM"/>
    <property type="match status" value="1"/>
</dbReference>
<organism evidence="5 6">
    <name type="scientific">Streptomyces phage Jay2Jay</name>
    <dbReference type="NCBI Taxonomy" id="1556290"/>
    <lineage>
        <taxon>Viruses</taxon>
        <taxon>Duplodnaviria</taxon>
        <taxon>Heunggongvirae</taxon>
        <taxon>Uroviricota</taxon>
        <taxon>Caudoviricetes</taxon>
        <taxon>Stanwilliamsviridae</taxon>
        <taxon>Boydwoodruffvirinae</taxon>
        <taxon>Samistivirus</taxon>
        <taxon>Samistivirus jay2jay</taxon>
    </lineage>
</organism>
<dbReference type="InterPro" id="IPR036779">
    <property type="entry name" value="LysM_dom_sf"/>
</dbReference>
<dbReference type="SUPFAM" id="SSF53955">
    <property type="entry name" value="Lysozyme-like"/>
    <property type="match status" value="1"/>
</dbReference>
<dbReference type="EMBL" id="KM652554">
    <property type="protein sequence ID" value="AIW02547.1"/>
    <property type="molecule type" value="Genomic_DNA"/>
</dbReference>
<evidence type="ECO:0000259" key="4">
    <source>
        <dbReference type="PROSITE" id="PS51782"/>
    </source>
</evidence>
<reference evidence="5 6" key="1">
    <citation type="submission" date="2014-09" db="EMBL/GenBank/DDBJ databases">
        <authorList>
            <person name="Gicewicz E.A."/>
            <person name="Hiryak K.M."/>
            <person name="Horoschock A.N."/>
            <person name="Kneeream E.R."/>
            <person name="Luchetta J."/>
            <person name="Mikolon A.R."/>
            <person name="Smith S.N."/>
            <person name="Svintozelskiy S."/>
            <person name="Yucha M.L."/>
            <person name="Manna D.P."/>
            <person name="Pidcock K.A."/>
            <person name="Laing C.E."/>
            <person name="Schaff J.E."/>
            <person name="Dashiell C.L."/>
            <person name="Macialek J.A."/>
            <person name="Anders K.R."/>
            <person name="Braun M.A."/>
            <person name="Delesalle V.A."/>
            <person name="Hughes L.E."/>
            <person name="Ware V.C."/>
            <person name="Bradley K.W."/>
            <person name="Barker L.P."/>
            <person name="Asai D.J."/>
            <person name="Bowman C.A."/>
            <person name="Russell D.A."/>
            <person name="Pope W.H."/>
            <person name="Jacobs-Sera D."/>
            <person name="Hendrix R.W."/>
            <person name="Hatfull G.F."/>
        </authorList>
    </citation>
    <scope>NUCLEOTIDE SEQUENCE [LARGE SCALE GENOMIC DNA]</scope>
</reference>
<evidence type="ECO:0000256" key="2">
    <source>
        <dbReference type="ARBA" id="ARBA00022638"/>
    </source>
</evidence>
<dbReference type="GO" id="GO:0042742">
    <property type="term" value="P:defense response to bacterium"/>
    <property type="evidence" value="ECO:0007669"/>
    <property type="project" value="UniProtKB-KW"/>
</dbReference>
<dbReference type="Pfam" id="PF01510">
    <property type="entry name" value="Amidase_2"/>
    <property type="match status" value="1"/>
</dbReference>
<evidence type="ECO:0000313" key="5">
    <source>
        <dbReference type="EMBL" id="AIW02547.1"/>
    </source>
</evidence>
<keyword evidence="6" id="KW-1185">Reference proteome</keyword>
<evidence type="ECO:0000256" key="3">
    <source>
        <dbReference type="SAM" id="MobiDB-lite"/>
    </source>
</evidence>
<dbReference type="InterPro" id="IPR023346">
    <property type="entry name" value="Lysozyme-like_dom_sf"/>
</dbReference>
<accession>A0A0A0RQG1</accession>
<dbReference type="SMART" id="SM00644">
    <property type="entry name" value="Ami_2"/>
    <property type="match status" value="1"/>
</dbReference>
<feature type="domain" description="LysM" evidence="4">
    <location>
        <begin position="234"/>
        <end position="277"/>
    </location>
</feature>
<dbReference type="RefSeq" id="YP_009225774.1">
    <property type="nucleotide sequence ID" value="NC_029098.1"/>
</dbReference>
<dbReference type="GO" id="GO:0009253">
    <property type="term" value="P:peptidoglycan catabolic process"/>
    <property type="evidence" value="ECO:0007669"/>
    <property type="project" value="InterPro"/>
</dbReference>
<dbReference type="PANTHER" id="PTHR33734:SF22">
    <property type="entry name" value="MEMBRANE-BOUND LYTIC MUREIN TRANSGLYCOSYLASE D"/>
    <property type="match status" value="1"/>
</dbReference>
<dbReference type="SMART" id="SM00257">
    <property type="entry name" value="LysM"/>
    <property type="match status" value="1"/>
</dbReference>
<dbReference type="KEGG" id="vg:26796778"/>